<keyword evidence="3" id="KW-1185">Reference proteome</keyword>
<proteinExistence type="predicted"/>
<accession>A0A1M4VTV8</accession>
<evidence type="ECO:0000313" key="3">
    <source>
        <dbReference type="Proteomes" id="UP000184041"/>
    </source>
</evidence>
<evidence type="ECO:0000313" key="2">
    <source>
        <dbReference type="EMBL" id="SHE72243.1"/>
    </source>
</evidence>
<organism evidence="2 3">
    <name type="scientific">Fodinibius roseus</name>
    <dbReference type="NCBI Taxonomy" id="1194090"/>
    <lineage>
        <taxon>Bacteria</taxon>
        <taxon>Pseudomonadati</taxon>
        <taxon>Balneolota</taxon>
        <taxon>Balneolia</taxon>
        <taxon>Balneolales</taxon>
        <taxon>Balneolaceae</taxon>
        <taxon>Fodinibius</taxon>
    </lineage>
</organism>
<dbReference type="STRING" id="1194090.SAMN05443144_10332"/>
<name>A0A1M4VTV8_9BACT</name>
<dbReference type="Proteomes" id="UP000184041">
    <property type="component" value="Unassembled WGS sequence"/>
</dbReference>
<keyword evidence="1" id="KW-0732">Signal</keyword>
<dbReference type="InterPro" id="IPR011990">
    <property type="entry name" value="TPR-like_helical_dom_sf"/>
</dbReference>
<dbReference type="OrthoDB" id="1522899at2"/>
<gene>
    <name evidence="2" type="ORF">SAMN05443144_10332</name>
</gene>
<feature type="chain" id="PRO_5012318851" description="Tetratricopeptide repeat-containing protein" evidence="1">
    <location>
        <begin position="22"/>
        <end position="441"/>
    </location>
</feature>
<dbReference type="AlphaFoldDB" id="A0A1M4VTV8"/>
<feature type="signal peptide" evidence="1">
    <location>
        <begin position="1"/>
        <end position="21"/>
    </location>
</feature>
<dbReference type="SUPFAM" id="SSF48452">
    <property type="entry name" value="TPR-like"/>
    <property type="match status" value="2"/>
</dbReference>
<dbReference type="Gene3D" id="1.25.40.10">
    <property type="entry name" value="Tetratricopeptide repeat domain"/>
    <property type="match status" value="2"/>
</dbReference>
<protein>
    <recommendedName>
        <fullName evidence="4">Tetratricopeptide repeat-containing protein</fullName>
    </recommendedName>
</protein>
<evidence type="ECO:0000256" key="1">
    <source>
        <dbReference type="SAM" id="SignalP"/>
    </source>
</evidence>
<sequence length="441" mass="50594">MKKLLLLLPAFILFSSSWTMAQSSQEPPSGMSEIQAYSIFYENYKNESYEQALQFGRWILKGMPETIEGYPKFDLKRNLRRLINVYSNLGENAQDPSLAEAYTDTALTIFDKVYEKYGDDLDVYDWALRQGRFYESHADYIDDAATKAAAEYKKAFDLKPEEFTKMGDGYYVQSMLRNLISQDKKEEALAIIEEAEPYAPEKLKEYFSSARNELFDTPKERIAFLKGELEDDPENEELLTQLQDIYEQQDMVSELQAINKKLYEINPNYENSLALAESAQSDANYSEAIEYFKEALDKAEKSDQKAAIALNISSAYLNSEQLPQAREYARIAADHDSDWGKPYINIADAYAQAVSNCTSNRKLEVEDRVVYWVVLDYLNRAKSIDSSVSSEANNKINSYAAVTPTTEQQFFKNWEEGQQLNVDGSLNSCYGWINETTTVRR</sequence>
<evidence type="ECO:0008006" key="4">
    <source>
        <dbReference type="Google" id="ProtNLM"/>
    </source>
</evidence>
<dbReference type="RefSeq" id="WP_139240171.1">
    <property type="nucleotide sequence ID" value="NZ_FQUS01000003.1"/>
</dbReference>
<reference evidence="2 3" key="1">
    <citation type="submission" date="2016-11" db="EMBL/GenBank/DDBJ databases">
        <authorList>
            <person name="Jaros S."/>
            <person name="Januszkiewicz K."/>
            <person name="Wedrychowicz H."/>
        </authorList>
    </citation>
    <scope>NUCLEOTIDE SEQUENCE [LARGE SCALE GENOMIC DNA]</scope>
    <source>
        <strain evidence="2 3">DSM 21986</strain>
    </source>
</reference>
<dbReference type="EMBL" id="FQUS01000003">
    <property type="protein sequence ID" value="SHE72243.1"/>
    <property type="molecule type" value="Genomic_DNA"/>
</dbReference>